<dbReference type="GO" id="GO:0003677">
    <property type="term" value="F:DNA binding"/>
    <property type="evidence" value="ECO:0007669"/>
    <property type="project" value="UniProtKB-KW"/>
</dbReference>
<proteinExistence type="predicted"/>
<keyword evidence="11" id="KW-1185">Reference proteome</keyword>
<keyword evidence="7" id="KW-1133">Transmembrane helix</keyword>
<evidence type="ECO:0000259" key="8">
    <source>
        <dbReference type="PROSITE" id="PS51005"/>
    </source>
</evidence>
<protein>
    <submittedName>
        <fullName evidence="12">Protein NTM1-like 9 isoform X1</fullName>
    </submittedName>
</protein>
<dbReference type="GO" id="GO:0006355">
    <property type="term" value="P:regulation of DNA-templated transcription"/>
    <property type="evidence" value="ECO:0007669"/>
    <property type="project" value="InterPro"/>
</dbReference>
<keyword evidence="3" id="KW-0238">DNA-binding</keyword>
<feature type="domain" description="NAC" evidence="8">
    <location>
        <begin position="13"/>
        <end position="167"/>
    </location>
</feature>
<keyword evidence="5" id="KW-0539">Nucleus</keyword>
<evidence type="ECO:0000256" key="3">
    <source>
        <dbReference type="ARBA" id="ARBA00023125"/>
    </source>
</evidence>
<evidence type="ECO:0000313" key="9">
    <source>
        <dbReference type="EMBL" id="OWM64766.1"/>
    </source>
</evidence>
<dbReference type="Gene3D" id="2.170.150.80">
    <property type="entry name" value="NAC domain"/>
    <property type="match status" value="1"/>
</dbReference>
<dbReference type="OrthoDB" id="1739958at2759"/>
<accession>A0A218VWI5</accession>
<evidence type="ECO:0000256" key="1">
    <source>
        <dbReference type="ARBA" id="ARBA00004123"/>
    </source>
</evidence>
<evidence type="ECO:0000313" key="10">
    <source>
        <dbReference type="Proteomes" id="UP000197138"/>
    </source>
</evidence>
<dbReference type="InterPro" id="IPR003441">
    <property type="entry name" value="NAC-dom"/>
</dbReference>
<evidence type="ECO:0000256" key="5">
    <source>
        <dbReference type="ARBA" id="ARBA00023242"/>
    </source>
</evidence>
<dbReference type="GeneID" id="116204872"/>
<dbReference type="InterPro" id="IPR036093">
    <property type="entry name" value="NAC_dom_sf"/>
</dbReference>
<organism evidence="9 10">
    <name type="scientific">Punica granatum</name>
    <name type="common">Pomegranate</name>
    <dbReference type="NCBI Taxonomy" id="22663"/>
    <lineage>
        <taxon>Eukaryota</taxon>
        <taxon>Viridiplantae</taxon>
        <taxon>Streptophyta</taxon>
        <taxon>Embryophyta</taxon>
        <taxon>Tracheophyta</taxon>
        <taxon>Spermatophyta</taxon>
        <taxon>Magnoliopsida</taxon>
        <taxon>eudicotyledons</taxon>
        <taxon>Gunneridae</taxon>
        <taxon>Pentapetalae</taxon>
        <taxon>rosids</taxon>
        <taxon>malvids</taxon>
        <taxon>Myrtales</taxon>
        <taxon>Lythraceae</taxon>
        <taxon>Punica</taxon>
    </lineage>
</organism>
<comment type="subcellular location">
    <subcellularLocation>
        <location evidence="1">Nucleus</location>
    </subcellularLocation>
</comment>
<evidence type="ECO:0000313" key="12">
    <source>
        <dbReference type="RefSeq" id="XP_031393083.1"/>
    </source>
</evidence>
<reference evidence="12" key="4">
    <citation type="submission" date="2025-04" db="UniProtKB">
        <authorList>
            <consortium name="RefSeq"/>
        </authorList>
    </citation>
    <scope>IDENTIFICATION</scope>
    <source>
        <tissue evidence="12">Leaf</tissue>
    </source>
</reference>
<evidence type="ECO:0000256" key="4">
    <source>
        <dbReference type="ARBA" id="ARBA00023163"/>
    </source>
</evidence>
<dbReference type="EMBL" id="MTKT01005739">
    <property type="protein sequence ID" value="OWM64766.1"/>
    <property type="molecule type" value="Genomic_DNA"/>
</dbReference>
<sequence>MMASEMRAAIQKVPMGYRFHPTDDELLNYYLRRKNLGLEEVECVIPDVDICRWEPQELPGKFTESSIVEPKDLEWWFFCEQEPGPTAPRSTGGGHWKKTGETRELRSRNTKQMIGSKKILTFFQGTSSNKTKTDWVMHEFHLPSNALDGLSLPINRKNYVLCMIKCNSDEKANSTPSSHEYEYGRHEPMTIDTDGILELEPDDGSIPEDSVLAKMQSLEPLCRTSTNSPPEMVVFQGGVSTQGTSTNSPREMVEFQMDVSSSADSTPTPFSFERDSIELDSQLSSSEDSDVTDFLNQALIDQDDHFHGFETQTDVSQSGVIQDLVQMFGLETQTDVFSSGVIQDLDNNMFETLTPHEQHAVIMENKQTEKVESLHGYVPIDEKKGIVEDDFPKPTASSLRVKSPEVKSKKETPKITSYKPAEAKAQKHVPTKIKEEMLSACSSLTSINKPREAAIQVEGRTNAASSTTTKKKEINSIVALNEHEQAAQELKLVATRVKPMSSSSTNFGRKCCYSDPPAMYTCRKCCDSNPSTMYILILLGFIVTLMLIAIFSKIFDSVEYWDIY</sequence>
<keyword evidence="2" id="KW-0805">Transcription regulation</keyword>
<dbReference type="SUPFAM" id="SSF101941">
    <property type="entry name" value="NAC domain"/>
    <property type="match status" value="1"/>
</dbReference>
<dbReference type="Proteomes" id="UP000515151">
    <property type="component" value="Chromosome 4"/>
</dbReference>
<reference evidence="11" key="3">
    <citation type="journal article" date="2020" name="Plant Biotechnol. J.">
        <title>The pomegranate (Punica granatum L.) draft genome dissects genetic divergence between soft- and hard-seeded cultivars.</title>
        <authorList>
            <person name="Luo X."/>
            <person name="Li H."/>
            <person name="Wu Z."/>
            <person name="Yao W."/>
            <person name="Zhao P."/>
            <person name="Cao D."/>
            <person name="Yu H."/>
            <person name="Li K."/>
            <person name="Poudel K."/>
            <person name="Zhao D."/>
            <person name="Zhang F."/>
            <person name="Xia X."/>
            <person name="Chen L."/>
            <person name="Wang Q."/>
            <person name="Jing D."/>
            <person name="Cao S."/>
        </authorList>
    </citation>
    <scope>NUCLEOTIDE SEQUENCE [LARGE SCALE GENOMIC DNA]</scope>
</reference>
<evidence type="ECO:0000256" key="2">
    <source>
        <dbReference type="ARBA" id="ARBA00023015"/>
    </source>
</evidence>
<dbReference type="GO" id="GO:0005634">
    <property type="term" value="C:nucleus"/>
    <property type="evidence" value="ECO:0007669"/>
    <property type="project" value="UniProtKB-SubCell"/>
</dbReference>
<dbReference type="PROSITE" id="PS51005">
    <property type="entry name" value="NAC"/>
    <property type="match status" value="1"/>
</dbReference>
<evidence type="ECO:0000256" key="6">
    <source>
        <dbReference type="SAM" id="MobiDB-lite"/>
    </source>
</evidence>
<dbReference type="Proteomes" id="UP000197138">
    <property type="component" value="Unassembled WGS sequence"/>
</dbReference>
<gene>
    <name evidence="12" type="primary">LOC116204872</name>
    <name evidence="9" type="ORF">CDL15_Pgr028483</name>
</gene>
<reference evidence="9" key="2">
    <citation type="submission" date="2017-06" db="EMBL/GenBank/DDBJ databases">
        <title>The pomegranate genome and the genomics of punicalagin biosynthesis.</title>
        <authorList>
            <person name="Xu C."/>
        </authorList>
    </citation>
    <scope>NUCLEOTIDE SEQUENCE [LARGE SCALE GENOMIC DNA]</scope>
    <source>
        <tissue evidence="9">Fresh leaf</tissue>
    </source>
</reference>
<dbReference type="Pfam" id="PF02365">
    <property type="entry name" value="NAM"/>
    <property type="match status" value="1"/>
</dbReference>
<evidence type="ECO:0000313" key="11">
    <source>
        <dbReference type="Proteomes" id="UP000515151"/>
    </source>
</evidence>
<keyword evidence="7" id="KW-0472">Membrane</keyword>
<keyword evidence="4" id="KW-0804">Transcription</keyword>
<feature type="transmembrane region" description="Helical" evidence="7">
    <location>
        <begin position="532"/>
        <end position="551"/>
    </location>
</feature>
<dbReference type="AlphaFoldDB" id="A0A218VWI5"/>
<name>A0A218VWI5_PUNGR</name>
<dbReference type="RefSeq" id="XP_031393083.1">
    <property type="nucleotide sequence ID" value="XM_031537223.1"/>
</dbReference>
<evidence type="ECO:0000256" key="7">
    <source>
        <dbReference type="SAM" id="Phobius"/>
    </source>
</evidence>
<reference evidence="10" key="1">
    <citation type="journal article" date="2017" name="Plant J.">
        <title>The pomegranate (Punica granatum L.) genome and the genomics of punicalagin biosynthesis.</title>
        <authorList>
            <person name="Qin G."/>
            <person name="Xu C."/>
            <person name="Ming R."/>
            <person name="Tang H."/>
            <person name="Guyot R."/>
            <person name="Kramer E.M."/>
            <person name="Hu Y."/>
            <person name="Yi X."/>
            <person name="Qi Y."/>
            <person name="Xu X."/>
            <person name="Gao Z."/>
            <person name="Pan H."/>
            <person name="Jian J."/>
            <person name="Tian Y."/>
            <person name="Yue Z."/>
            <person name="Xu Y."/>
        </authorList>
    </citation>
    <scope>NUCLEOTIDE SEQUENCE [LARGE SCALE GENOMIC DNA]</scope>
    <source>
        <strain evidence="10">cv. Dabenzi</strain>
    </source>
</reference>
<dbReference type="PANTHER" id="PTHR31989">
    <property type="entry name" value="NAC DOMAIN-CONTAINING PROTEIN 82-RELATED"/>
    <property type="match status" value="1"/>
</dbReference>
<keyword evidence="7" id="KW-0812">Transmembrane</keyword>
<feature type="region of interest" description="Disordered" evidence="6">
    <location>
        <begin position="85"/>
        <end position="106"/>
    </location>
</feature>